<name>A0A9N9MYG5_9CUCU</name>
<dbReference type="PANTHER" id="PTHR21411">
    <property type="entry name" value="APONTIC"/>
    <property type="match status" value="1"/>
</dbReference>
<dbReference type="Gene3D" id="1.10.10.60">
    <property type="entry name" value="Homeodomain-like"/>
    <property type="match status" value="1"/>
</dbReference>
<feature type="domain" description="Myb-like" evidence="6">
    <location>
        <begin position="8"/>
        <end position="78"/>
    </location>
</feature>
<dbReference type="AlphaFoldDB" id="A0A9N9MYG5"/>
<keyword evidence="3" id="KW-0805">Transcription regulation</keyword>
<sequence length="156" mass="18055">MDMTSSRRSVNFSEKEIAALTAFVEIYTPILENKKTDAVTTKENDAMWEIVASEWAESRYTPRTGKQLREKWKNIRKDVKKIYSDEKQELFKTGCEESKVINITPLDTQVKSIIGDVNVIGLNNVFDSDQIIDKNIPNKNLQLKKALTMWHETRKT</sequence>
<dbReference type="Proteomes" id="UP001152799">
    <property type="component" value="Chromosome 9"/>
</dbReference>
<gene>
    <name evidence="7" type="ORF">CEUTPL_LOCUS13795</name>
</gene>
<evidence type="ECO:0000259" key="6">
    <source>
        <dbReference type="SMART" id="SM00717"/>
    </source>
</evidence>
<dbReference type="PANTHER" id="PTHR21411:SF0">
    <property type="entry name" value="REGULATORY PROTEIN ZESTE"/>
    <property type="match status" value="1"/>
</dbReference>
<accession>A0A9N9MYG5</accession>
<reference evidence="7" key="1">
    <citation type="submission" date="2022-01" db="EMBL/GenBank/DDBJ databases">
        <authorList>
            <person name="King R."/>
        </authorList>
    </citation>
    <scope>NUCLEOTIDE SEQUENCE</scope>
</reference>
<organism evidence="7 8">
    <name type="scientific">Ceutorhynchus assimilis</name>
    <name type="common">cabbage seed weevil</name>
    <dbReference type="NCBI Taxonomy" id="467358"/>
    <lineage>
        <taxon>Eukaryota</taxon>
        <taxon>Metazoa</taxon>
        <taxon>Ecdysozoa</taxon>
        <taxon>Arthropoda</taxon>
        <taxon>Hexapoda</taxon>
        <taxon>Insecta</taxon>
        <taxon>Pterygota</taxon>
        <taxon>Neoptera</taxon>
        <taxon>Endopterygota</taxon>
        <taxon>Coleoptera</taxon>
        <taxon>Polyphaga</taxon>
        <taxon>Cucujiformia</taxon>
        <taxon>Curculionidae</taxon>
        <taxon>Ceutorhynchinae</taxon>
        <taxon>Ceutorhynchus</taxon>
    </lineage>
</organism>
<evidence type="ECO:0000256" key="3">
    <source>
        <dbReference type="ARBA" id="ARBA00023015"/>
    </source>
</evidence>
<dbReference type="OrthoDB" id="6775068at2759"/>
<keyword evidence="8" id="KW-1185">Reference proteome</keyword>
<evidence type="ECO:0000313" key="8">
    <source>
        <dbReference type="Proteomes" id="UP001152799"/>
    </source>
</evidence>
<dbReference type="SMART" id="SM00717">
    <property type="entry name" value="SANT"/>
    <property type="match status" value="1"/>
</dbReference>
<evidence type="ECO:0000256" key="5">
    <source>
        <dbReference type="ARBA" id="ARBA00025466"/>
    </source>
</evidence>
<keyword evidence="4" id="KW-0804">Transcription</keyword>
<evidence type="ECO:0000256" key="2">
    <source>
        <dbReference type="ARBA" id="ARBA00016807"/>
    </source>
</evidence>
<dbReference type="InterPro" id="IPR001005">
    <property type="entry name" value="SANT/Myb"/>
</dbReference>
<comment type="function">
    <text evidence="5">Involved in transvection phenomena (= synapsis-dependent gene expression), where the synaptic pairing of chromosomes carrying genes with which zeste interacts influences the expression of these genes. Zeste binds to DNA and stimulates transcription from a nearby promoter.</text>
</comment>
<evidence type="ECO:0000256" key="1">
    <source>
        <dbReference type="ARBA" id="ARBA00011764"/>
    </source>
</evidence>
<dbReference type="InterPro" id="IPR028002">
    <property type="entry name" value="Myb_DNA-bind_5"/>
</dbReference>
<evidence type="ECO:0000313" key="7">
    <source>
        <dbReference type="EMBL" id="CAG9773404.1"/>
    </source>
</evidence>
<dbReference type="EMBL" id="OU892285">
    <property type="protein sequence ID" value="CAG9773404.1"/>
    <property type="molecule type" value="Genomic_DNA"/>
</dbReference>
<evidence type="ECO:0000256" key="4">
    <source>
        <dbReference type="ARBA" id="ARBA00023163"/>
    </source>
</evidence>
<dbReference type="Pfam" id="PF13873">
    <property type="entry name" value="Myb_DNA-bind_5"/>
    <property type="match status" value="1"/>
</dbReference>
<proteinExistence type="predicted"/>
<comment type="subunit">
    <text evidence="1">Self-associates forming complexes of several hundred monomers.</text>
</comment>
<protein>
    <recommendedName>
        <fullName evidence="2">Regulatory protein zeste</fullName>
    </recommendedName>
</protein>